<dbReference type="InterPro" id="IPR036179">
    <property type="entry name" value="Ig-like_dom_sf"/>
</dbReference>
<dbReference type="GO" id="GO:0005102">
    <property type="term" value="F:signaling receptor binding"/>
    <property type="evidence" value="ECO:0007669"/>
    <property type="project" value="TreeGrafter"/>
</dbReference>
<dbReference type="InterPro" id="IPR003599">
    <property type="entry name" value="Ig_sub"/>
</dbReference>
<dbReference type="InParanoid" id="A0A669CKX8"/>
<accession>A0A669CKX8</accession>
<dbReference type="FunCoup" id="A0A669CKX8">
    <property type="interactions" value="166"/>
</dbReference>
<feature type="domain" description="Ig-like" evidence="5">
    <location>
        <begin position="147"/>
        <end position="272"/>
    </location>
</feature>
<dbReference type="GO" id="GO:0050852">
    <property type="term" value="P:T cell receptor signaling pathway"/>
    <property type="evidence" value="ECO:0007669"/>
    <property type="project" value="TreeGrafter"/>
</dbReference>
<feature type="domain" description="Ig-like" evidence="5">
    <location>
        <begin position="42"/>
        <end position="137"/>
    </location>
</feature>
<keyword evidence="4" id="KW-0812">Transmembrane</keyword>
<dbReference type="GeneTree" id="ENSGT00940000165931"/>
<feature type="transmembrane region" description="Helical" evidence="4">
    <location>
        <begin position="289"/>
        <end position="313"/>
    </location>
</feature>
<dbReference type="InterPro" id="IPR050504">
    <property type="entry name" value="IgSF_BTN/MOG"/>
</dbReference>
<dbReference type="GO" id="GO:0001817">
    <property type="term" value="P:regulation of cytokine production"/>
    <property type="evidence" value="ECO:0007669"/>
    <property type="project" value="TreeGrafter"/>
</dbReference>
<dbReference type="Gene3D" id="2.60.40.10">
    <property type="entry name" value="Immunoglobulins"/>
    <property type="match status" value="3"/>
</dbReference>
<dbReference type="GO" id="GO:0009897">
    <property type="term" value="C:external side of plasma membrane"/>
    <property type="evidence" value="ECO:0007669"/>
    <property type="project" value="TreeGrafter"/>
</dbReference>
<comment type="subcellular location">
    <subcellularLocation>
        <location evidence="1">Membrane</location>
    </subcellularLocation>
</comment>
<reference evidence="6" key="1">
    <citation type="submission" date="2025-08" db="UniProtKB">
        <authorList>
            <consortium name="Ensembl"/>
        </authorList>
    </citation>
    <scope>IDENTIFICATION</scope>
</reference>
<dbReference type="SMART" id="SM00409">
    <property type="entry name" value="IG"/>
    <property type="match status" value="3"/>
</dbReference>
<dbReference type="PROSITE" id="PS50835">
    <property type="entry name" value="IG_LIKE"/>
    <property type="match status" value="3"/>
</dbReference>
<dbReference type="Proteomes" id="UP000005207">
    <property type="component" value="Unplaced"/>
</dbReference>
<organism evidence="6 7">
    <name type="scientific">Oreochromis niloticus</name>
    <name type="common">Nile tilapia</name>
    <name type="synonym">Tilapia nilotica</name>
    <dbReference type="NCBI Taxonomy" id="8128"/>
    <lineage>
        <taxon>Eukaryota</taxon>
        <taxon>Metazoa</taxon>
        <taxon>Chordata</taxon>
        <taxon>Craniata</taxon>
        <taxon>Vertebrata</taxon>
        <taxon>Euteleostomi</taxon>
        <taxon>Actinopterygii</taxon>
        <taxon>Neopterygii</taxon>
        <taxon>Teleostei</taxon>
        <taxon>Neoteleostei</taxon>
        <taxon>Acanthomorphata</taxon>
        <taxon>Ovalentaria</taxon>
        <taxon>Cichlomorphae</taxon>
        <taxon>Cichliformes</taxon>
        <taxon>Cichlidae</taxon>
        <taxon>African cichlids</taxon>
        <taxon>Pseudocrenilabrinae</taxon>
        <taxon>Oreochromini</taxon>
        <taxon>Oreochromis</taxon>
    </lineage>
</organism>
<feature type="domain" description="Ig-like" evidence="5">
    <location>
        <begin position="334"/>
        <end position="441"/>
    </location>
</feature>
<sequence length="469" mass="52585">MSEQKNQETRKWWLKLLLLLLELLVLFFVLNVYTGQRFMSRRTVRVAAKIITANSGQDVTLTCRAPNNNNNIVEWSRADLGDKYVLVYRDGHLLTDDQHPSFKNRVDLQDRQMKDGDVSLILKDVTINDTGTYECHIAQRKPNQERPSLEFISIIHLHVAPPGQTGGHKDGDKNITAESGQDVTLTCRAPNNNFIVVVWGRADLGDKHVFVYRDGQFSPDDQHPSFKNRVDLQDRQMKDGDVSLILKNVTVNDAGRYECRVGKKQPNQTNVDLKLINIITLKVDPPGSVGLIVGLSVPVVLLLLVAVVGFLIYRKKKLNPADPHEAEHLQLLQPECQKTITAESGQDVTLTCRAPNNNIIVVKWSRADLVDEYVLLYQDEQFDPKGQHPSFKNRVDLQDRQMKDGDVSLILKDVTINDTGTYECGVVQGVGGPVTLISSINLVIVPPGQNNITVVVVHVTSSKQLSQRK</sequence>
<dbReference type="InterPro" id="IPR003598">
    <property type="entry name" value="Ig_sub2"/>
</dbReference>
<evidence type="ECO:0000259" key="5">
    <source>
        <dbReference type="PROSITE" id="PS50835"/>
    </source>
</evidence>
<dbReference type="InterPro" id="IPR007110">
    <property type="entry name" value="Ig-like_dom"/>
</dbReference>
<protein>
    <recommendedName>
        <fullName evidence="5">Ig-like domain-containing protein</fullName>
    </recommendedName>
</protein>
<keyword evidence="4" id="KW-1133">Transmembrane helix</keyword>
<evidence type="ECO:0000256" key="3">
    <source>
        <dbReference type="ARBA" id="ARBA00023319"/>
    </source>
</evidence>
<reference evidence="6" key="2">
    <citation type="submission" date="2025-09" db="UniProtKB">
        <authorList>
            <consortium name="Ensembl"/>
        </authorList>
    </citation>
    <scope>IDENTIFICATION</scope>
</reference>
<evidence type="ECO:0000256" key="4">
    <source>
        <dbReference type="SAM" id="Phobius"/>
    </source>
</evidence>
<keyword evidence="2 4" id="KW-0472">Membrane</keyword>
<name>A0A669CKX8_ORENI</name>
<dbReference type="InterPro" id="IPR013783">
    <property type="entry name" value="Ig-like_fold"/>
</dbReference>
<dbReference type="SMART" id="SM00406">
    <property type="entry name" value="IGv"/>
    <property type="match status" value="3"/>
</dbReference>
<dbReference type="OMA" id="YECHIAQ"/>
<evidence type="ECO:0000256" key="2">
    <source>
        <dbReference type="ARBA" id="ARBA00023136"/>
    </source>
</evidence>
<keyword evidence="3" id="KW-0393">Immunoglobulin domain</keyword>
<dbReference type="Pfam" id="PF07686">
    <property type="entry name" value="V-set"/>
    <property type="match status" value="3"/>
</dbReference>
<dbReference type="Ensembl" id="ENSONIT00000081392.1">
    <property type="protein sequence ID" value="ENSONIP00000048620.1"/>
    <property type="gene ID" value="ENSONIG00000041053.1"/>
</dbReference>
<feature type="transmembrane region" description="Helical" evidence="4">
    <location>
        <begin position="12"/>
        <end position="33"/>
    </location>
</feature>
<dbReference type="PANTHER" id="PTHR24100:SF151">
    <property type="entry name" value="ICOS LIGAND"/>
    <property type="match status" value="1"/>
</dbReference>
<evidence type="ECO:0000313" key="6">
    <source>
        <dbReference type="Ensembl" id="ENSONIP00000048620.1"/>
    </source>
</evidence>
<dbReference type="PANTHER" id="PTHR24100">
    <property type="entry name" value="BUTYROPHILIN"/>
    <property type="match status" value="1"/>
</dbReference>
<keyword evidence="7" id="KW-1185">Reference proteome</keyword>
<dbReference type="InterPro" id="IPR013106">
    <property type="entry name" value="Ig_V-set"/>
</dbReference>
<dbReference type="SMART" id="SM00408">
    <property type="entry name" value="IGc2"/>
    <property type="match status" value="3"/>
</dbReference>
<evidence type="ECO:0000313" key="7">
    <source>
        <dbReference type="Proteomes" id="UP000005207"/>
    </source>
</evidence>
<evidence type="ECO:0000256" key="1">
    <source>
        <dbReference type="ARBA" id="ARBA00004370"/>
    </source>
</evidence>
<dbReference type="SUPFAM" id="SSF48726">
    <property type="entry name" value="Immunoglobulin"/>
    <property type="match status" value="3"/>
</dbReference>
<proteinExistence type="predicted"/>
<dbReference type="AlphaFoldDB" id="A0A669CKX8"/>